<dbReference type="RefSeq" id="WP_378553908.1">
    <property type="nucleotide sequence ID" value="NZ_JBHSBA010000015.1"/>
</dbReference>
<evidence type="ECO:0000259" key="4">
    <source>
        <dbReference type="Pfam" id="PF02784"/>
    </source>
</evidence>
<dbReference type="InterPro" id="IPR022653">
    <property type="entry name" value="De-COase2_pyr-phos_BS"/>
</dbReference>
<dbReference type="PANTHER" id="PTHR43727:SF2">
    <property type="entry name" value="GROUP IV DECARBOXYLASE"/>
    <property type="match status" value="1"/>
</dbReference>
<evidence type="ECO:0000313" key="5">
    <source>
        <dbReference type="EMBL" id="MFC4128178.1"/>
    </source>
</evidence>
<dbReference type="PROSITE" id="PS00878">
    <property type="entry name" value="ODR_DC_2_1"/>
    <property type="match status" value="1"/>
</dbReference>
<keyword evidence="6" id="KW-1185">Reference proteome</keyword>
<dbReference type="Gene3D" id="2.40.37.10">
    <property type="entry name" value="Lyase, Ornithine Decarboxylase, Chain A, domain 1"/>
    <property type="match status" value="1"/>
</dbReference>
<dbReference type="EMBL" id="JBHSBA010000015">
    <property type="protein sequence ID" value="MFC4128178.1"/>
    <property type="molecule type" value="Genomic_DNA"/>
</dbReference>
<gene>
    <name evidence="5" type="ORF">ACFOW8_24955</name>
</gene>
<dbReference type="Proteomes" id="UP001595767">
    <property type="component" value="Unassembled WGS sequence"/>
</dbReference>
<proteinExistence type="predicted"/>
<dbReference type="SUPFAM" id="SSF50621">
    <property type="entry name" value="Alanine racemase C-terminal domain-like"/>
    <property type="match status" value="1"/>
</dbReference>
<organism evidence="5 6">
    <name type="scientific">Nocardia rhizosphaerae</name>
    <dbReference type="NCBI Taxonomy" id="1691571"/>
    <lineage>
        <taxon>Bacteria</taxon>
        <taxon>Bacillati</taxon>
        <taxon>Actinomycetota</taxon>
        <taxon>Actinomycetes</taxon>
        <taxon>Mycobacteriales</taxon>
        <taxon>Nocardiaceae</taxon>
        <taxon>Nocardia</taxon>
    </lineage>
</organism>
<evidence type="ECO:0000256" key="1">
    <source>
        <dbReference type="ARBA" id="ARBA00001933"/>
    </source>
</evidence>
<feature type="domain" description="Orn/DAP/Arg decarboxylase 2 N-terminal" evidence="4">
    <location>
        <begin position="56"/>
        <end position="243"/>
    </location>
</feature>
<dbReference type="PANTHER" id="PTHR43727">
    <property type="entry name" value="DIAMINOPIMELATE DECARBOXYLASE"/>
    <property type="match status" value="1"/>
</dbReference>
<name>A0ABV8LDA2_9NOCA</name>
<accession>A0ABV8LDA2</accession>
<sequence>MTPPAVPAAVAPVVAAFLADRGAVDAALRRFGSPVHLVFPQVFDANLTALRTVLDAAAPRYRICYAHKVNRSGAFARAAAAAGIAIDVASVWELRAAQAAGFAGDRIEVTGPKGVALLREAVAAGATINVDNLWELETLVAMAGPDSPVPVLLRISGFAEGAPSRFGIDLGAAGAALELLVRHRARLRLLGFAFHLDTAATAERIGAVTDCLRLIELAYTRELAPSVLDIGGGLRQVFTADATAYDAYDAALRAGLRGTGPALQWGAATFGYQVCGGAIHGGPVYHKYANTEPAAAILADLLATPLPGHGGHTMDRVLADNLLDLWLEPGKALVDQAGITIATVEFVKQAGNGATLVHLDLSRDTVTAADQEVLIDPIVLSATARDEPVGVFFAGRLCLERDLITQRQVRLDGVPAPGDRVVFANTAAYHMDLSAAIAGMHPLPAKVAVCRDDSGFTLCPDADYRPDGVVV</sequence>
<dbReference type="SUPFAM" id="SSF51419">
    <property type="entry name" value="PLP-binding barrel"/>
    <property type="match status" value="1"/>
</dbReference>
<evidence type="ECO:0000313" key="6">
    <source>
        <dbReference type="Proteomes" id="UP001595767"/>
    </source>
</evidence>
<dbReference type="Pfam" id="PF02784">
    <property type="entry name" value="Orn_Arg_deC_N"/>
    <property type="match status" value="1"/>
</dbReference>
<keyword evidence="3" id="KW-0663">Pyridoxal phosphate</keyword>
<dbReference type="InterPro" id="IPR009006">
    <property type="entry name" value="Ala_racemase/Decarboxylase_C"/>
</dbReference>
<keyword evidence="2" id="KW-0210">Decarboxylase</keyword>
<dbReference type="Gene3D" id="3.20.20.10">
    <property type="entry name" value="Alanine racemase"/>
    <property type="match status" value="1"/>
</dbReference>
<dbReference type="InterPro" id="IPR022644">
    <property type="entry name" value="De-COase2_N"/>
</dbReference>
<evidence type="ECO:0000256" key="2">
    <source>
        <dbReference type="ARBA" id="ARBA00022793"/>
    </source>
</evidence>
<comment type="caution">
    <text evidence="5">The sequence shown here is derived from an EMBL/GenBank/DDBJ whole genome shotgun (WGS) entry which is preliminary data.</text>
</comment>
<protein>
    <submittedName>
        <fullName evidence="5">Decarboxylase</fullName>
    </submittedName>
</protein>
<comment type="cofactor">
    <cofactor evidence="1">
        <name>pyridoxal 5'-phosphate</name>
        <dbReference type="ChEBI" id="CHEBI:597326"/>
    </cofactor>
</comment>
<dbReference type="InterPro" id="IPR029066">
    <property type="entry name" value="PLP-binding_barrel"/>
</dbReference>
<reference evidence="6" key="1">
    <citation type="journal article" date="2019" name="Int. J. Syst. Evol. Microbiol.">
        <title>The Global Catalogue of Microorganisms (GCM) 10K type strain sequencing project: providing services to taxonomists for standard genome sequencing and annotation.</title>
        <authorList>
            <consortium name="The Broad Institute Genomics Platform"/>
            <consortium name="The Broad Institute Genome Sequencing Center for Infectious Disease"/>
            <person name="Wu L."/>
            <person name="Ma J."/>
        </authorList>
    </citation>
    <scope>NUCLEOTIDE SEQUENCE [LARGE SCALE GENOMIC DNA]</scope>
    <source>
        <strain evidence="6">CGMCC 4.7204</strain>
    </source>
</reference>
<evidence type="ECO:0000256" key="3">
    <source>
        <dbReference type="ARBA" id="ARBA00022898"/>
    </source>
</evidence>
<keyword evidence="2" id="KW-0456">Lyase</keyword>